<dbReference type="Proteomes" id="UP001055117">
    <property type="component" value="Unassembled WGS sequence"/>
</dbReference>
<sequence>MRRALLVLALVVLLPALFVRSYSLPPAPDRRGGTTILLSVPNRPLFGSPRADCVDTPEDGSVIACLIASVNRSRAEGIPLLSLPFSPTAYGLSERVALLGRDEAAGKAQLARIARFGW</sequence>
<name>A0ABQ4QJX2_9HYPH</name>
<proteinExistence type="predicted"/>
<dbReference type="RefSeq" id="WP_147828241.1">
    <property type="nucleotide sequence ID" value="NZ_BPQG01000046.1"/>
</dbReference>
<keyword evidence="2" id="KW-1185">Reference proteome</keyword>
<dbReference type="EMBL" id="BPQG01000046">
    <property type="protein sequence ID" value="GJD45157.1"/>
    <property type="molecule type" value="Genomic_DNA"/>
</dbReference>
<accession>A0ABQ4QJX2</accession>
<gene>
    <name evidence="1" type="ORF">AFCDBAGC_3027</name>
</gene>
<evidence type="ECO:0000313" key="2">
    <source>
        <dbReference type="Proteomes" id="UP001055117"/>
    </source>
</evidence>
<protein>
    <submittedName>
        <fullName evidence="1">Uncharacterized protein</fullName>
    </submittedName>
</protein>
<organism evidence="1 2">
    <name type="scientific">Methylobacterium cerastii</name>
    <dbReference type="NCBI Taxonomy" id="932741"/>
    <lineage>
        <taxon>Bacteria</taxon>
        <taxon>Pseudomonadati</taxon>
        <taxon>Pseudomonadota</taxon>
        <taxon>Alphaproteobacteria</taxon>
        <taxon>Hyphomicrobiales</taxon>
        <taxon>Methylobacteriaceae</taxon>
        <taxon>Methylobacterium</taxon>
    </lineage>
</organism>
<comment type="caution">
    <text evidence="1">The sequence shown here is derived from an EMBL/GenBank/DDBJ whole genome shotgun (WGS) entry which is preliminary data.</text>
</comment>
<reference evidence="1 2" key="1">
    <citation type="journal article" date="2021" name="Front. Microbiol.">
        <title>Comprehensive Comparative Genomics and Phenotyping of Methylobacterium Species.</title>
        <authorList>
            <person name="Alessa O."/>
            <person name="Ogura Y."/>
            <person name="Fujitani Y."/>
            <person name="Takami H."/>
            <person name="Hayashi T."/>
            <person name="Sahin N."/>
            <person name="Tani A."/>
        </authorList>
    </citation>
    <scope>NUCLEOTIDE SEQUENCE [LARGE SCALE GENOMIC DNA]</scope>
    <source>
        <strain evidence="1 2">DSM 23679</strain>
    </source>
</reference>
<evidence type="ECO:0000313" key="1">
    <source>
        <dbReference type="EMBL" id="GJD45157.1"/>
    </source>
</evidence>